<evidence type="ECO:0000313" key="1">
    <source>
        <dbReference type="EMBL" id="SEW17738.1"/>
    </source>
</evidence>
<evidence type="ECO:0000313" key="2">
    <source>
        <dbReference type="Proteomes" id="UP000199167"/>
    </source>
</evidence>
<protein>
    <recommendedName>
        <fullName evidence="3">Phytanoyl-CoA dioxygenase (PhyH)</fullName>
    </recommendedName>
</protein>
<accession>A0A1I0PTT3</accession>
<dbReference type="STRING" id="364200.SAMN04488515_1417"/>
<dbReference type="RefSeq" id="WP_089992036.1">
    <property type="nucleotide sequence ID" value="NZ_FOIZ01000001.1"/>
</dbReference>
<sequence length="235" mass="26209">MVAPGFAIWDHDPALVDWARAAYRKVKSLDTTARRHRATWFVGVDALDNAPDGSVGDVVWPHRAMAPHWHCAQVSIVYPGYPRQDADESDAAHAFRKRRDAAHVDGLLPVGSQRRRYLREPHAFILGVPLNRVTASPLVVWEGSHLIMRAAFNDALAGVPSAAWGDVDLTDVYQSARRRVFDTCARIELSVTVGQATFLHRHLVHGVAPWRGPETEEGRIIAYFRPEVSDIGAWL</sequence>
<name>A0A1I0PTT3_9RHOB</name>
<dbReference type="SUPFAM" id="SSF51197">
    <property type="entry name" value="Clavaminate synthase-like"/>
    <property type="match status" value="1"/>
</dbReference>
<reference evidence="1 2" key="1">
    <citation type="submission" date="2016-10" db="EMBL/GenBank/DDBJ databases">
        <authorList>
            <person name="de Groot N.N."/>
        </authorList>
    </citation>
    <scope>NUCLEOTIDE SEQUENCE [LARGE SCALE GENOMIC DNA]</scope>
    <source>
        <strain evidence="1 2">DSM 17925</strain>
    </source>
</reference>
<keyword evidence="2" id="KW-1185">Reference proteome</keyword>
<dbReference type="AlphaFoldDB" id="A0A1I0PTT3"/>
<gene>
    <name evidence="1" type="ORF">SAMN04488515_1417</name>
</gene>
<dbReference type="OrthoDB" id="7345863at2"/>
<dbReference type="Proteomes" id="UP000199167">
    <property type="component" value="Unassembled WGS sequence"/>
</dbReference>
<proteinExistence type="predicted"/>
<organism evidence="1 2">
    <name type="scientific">Cognatiyoonia koreensis</name>
    <dbReference type="NCBI Taxonomy" id="364200"/>
    <lineage>
        <taxon>Bacteria</taxon>
        <taxon>Pseudomonadati</taxon>
        <taxon>Pseudomonadota</taxon>
        <taxon>Alphaproteobacteria</taxon>
        <taxon>Rhodobacterales</taxon>
        <taxon>Paracoccaceae</taxon>
        <taxon>Cognatiyoonia</taxon>
    </lineage>
</organism>
<dbReference type="EMBL" id="FOIZ01000001">
    <property type="protein sequence ID" value="SEW17738.1"/>
    <property type="molecule type" value="Genomic_DNA"/>
</dbReference>
<evidence type="ECO:0008006" key="3">
    <source>
        <dbReference type="Google" id="ProtNLM"/>
    </source>
</evidence>